<dbReference type="GeneID" id="94369898"/>
<feature type="transmembrane region" description="Helical" evidence="5">
    <location>
        <begin position="382"/>
        <end position="402"/>
    </location>
</feature>
<protein>
    <recommendedName>
        <fullName evidence="6">O-antigen ligase-related domain-containing protein</fullName>
    </recommendedName>
</protein>
<dbReference type="PANTHER" id="PTHR37422:SF13">
    <property type="entry name" value="LIPOPOLYSACCHARIDE BIOSYNTHESIS PROTEIN PA4999-RELATED"/>
    <property type="match status" value="1"/>
</dbReference>
<feature type="transmembrane region" description="Helical" evidence="5">
    <location>
        <begin position="107"/>
        <end position="128"/>
    </location>
</feature>
<dbReference type="InterPro" id="IPR051533">
    <property type="entry name" value="WaaL-like"/>
</dbReference>
<feature type="transmembrane region" description="Helical" evidence="5">
    <location>
        <begin position="197"/>
        <end position="214"/>
    </location>
</feature>
<keyword evidence="2 5" id="KW-0812">Transmembrane</keyword>
<keyword evidence="8" id="KW-1185">Reference proteome</keyword>
<feature type="transmembrane region" description="Helical" evidence="5">
    <location>
        <begin position="37"/>
        <end position="55"/>
    </location>
</feature>
<feature type="transmembrane region" description="Helical" evidence="5">
    <location>
        <begin position="264"/>
        <end position="283"/>
    </location>
</feature>
<feature type="transmembrane region" description="Helical" evidence="5">
    <location>
        <begin position="438"/>
        <end position="455"/>
    </location>
</feature>
<evidence type="ECO:0000259" key="6">
    <source>
        <dbReference type="Pfam" id="PF04932"/>
    </source>
</evidence>
<keyword evidence="3 5" id="KW-1133">Transmembrane helix</keyword>
<dbReference type="Pfam" id="PF04932">
    <property type="entry name" value="Wzy_C"/>
    <property type="match status" value="1"/>
</dbReference>
<comment type="subcellular location">
    <subcellularLocation>
        <location evidence="1">Membrane</location>
        <topology evidence="1">Multi-pass membrane protein</topology>
    </subcellularLocation>
</comment>
<dbReference type="EMBL" id="BMWY01000006">
    <property type="protein sequence ID" value="GGZ60372.1"/>
    <property type="molecule type" value="Genomic_DNA"/>
</dbReference>
<evidence type="ECO:0000313" key="7">
    <source>
        <dbReference type="EMBL" id="GGZ60372.1"/>
    </source>
</evidence>
<proteinExistence type="predicted"/>
<feature type="transmembrane region" description="Helical" evidence="5">
    <location>
        <begin position="67"/>
        <end position="87"/>
    </location>
</feature>
<evidence type="ECO:0000256" key="4">
    <source>
        <dbReference type="ARBA" id="ARBA00023136"/>
    </source>
</evidence>
<organism evidence="7 8">
    <name type="scientific">Mesonia mobilis</name>
    <dbReference type="NCBI Taxonomy" id="369791"/>
    <lineage>
        <taxon>Bacteria</taxon>
        <taxon>Pseudomonadati</taxon>
        <taxon>Bacteroidota</taxon>
        <taxon>Flavobacteriia</taxon>
        <taxon>Flavobacteriales</taxon>
        <taxon>Flavobacteriaceae</taxon>
        <taxon>Mesonia</taxon>
    </lineage>
</organism>
<evidence type="ECO:0000313" key="8">
    <source>
        <dbReference type="Proteomes" id="UP000615593"/>
    </source>
</evidence>
<dbReference type="InterPro" id="IPR007016">
    <property type="entry name" value="O-antigen_ligase-rel_domated"/>
</dbReference>
<feature type="transmembrane region" description="Helical" evidence="5">
    <location>
        <begin position="240"/>
        <end position="257"/>
    </location>
</feature>
<dbReference type="Proteomes" id="UP000615593">
    <property type="component" value="Unassembled WGS sequence"/>
</dbReference>
<evidence type="ECO:0000256" key="2">
    <source>
        <dbReference type="ARBA" id="ARBA00022692"/>
    </source>
</evidence>
<feature type="domain" description="O-antigen ligase-related" evidence="6">
    <location>
        <begin position="226"/>
        <end position="391"/>
    </location>
</feature>
<evidence type="ECO:0000256" key="3">
    <source>
        <dbReference type="ARBA" id="ARBA00022989"/>
    </source>
</evidence>
<name>A0ABQ3BXD4_9FLAO</name>
<feature type="transmembrane region" description="Helical" evidence="5">
    <location>
        <begin position="140"/>
        <end position="161"/>
    </location>
</feature>
<feature type="transmembrane region" description="Helical" evidence="5">
    <location>
        <begin position="414"/>
        <end position="432"/>
    </location>
</feature>
<evidence type="ECO:0000256" key="5">
    <source>
        <dbReference type="SAM" id="Phobius"/>
    </source>
</evidence>
<accession>A0ABQ3BXD4</accession>
<keyword evidence="4 5" id="KW-0472">Membrane</keyword>
<dbReference type="PANTHER" id="PTHR37422">
    <property type="entry name" value="TEICHURONIC ACID BIOSYNTHESIS PROTEIN TUAE"/>
    <property type="match status" value="1"/>
</dbReference>
<gene>
    <name evidence="7" type="ORF">GCM10008088_22340</name>
</gene>
<feature type="transmembrane region" description="Helical" evidence="5">
    <location>
        <begin position="12"/>
        <end position="31"/>
    </location>
</feature>
<comment type="caution">
    <text evidence="7">The sequence shown here is derived from an EMBL/GenBank/DDBJ whole genome shotgun (WGS) entry which is preliminary data.</text>
</comment>
<sequence>MAVLEKLNKYLFLLGLFFIPFNSFEGVNYLGEFRNESAAYFFFSGFILCILKVLLTFKISIPYKNFIFQIIIFFLFWCLLGTVLNIPSVLENYFKKTSGSNRFIRQYGSIIISSFFFLLFYWAVLSKMTIESILKSIRKVFTISLIFVSIYGFLEILLVVFKISQVRPVLNLFSYFPFLEVKVVSERISAVSYEPPFLAIYLISIAGWMFSYIITSKGLLKYLPTALILVLTFYSGSRTALAVVSFQFICFLFFLFSNLKNIKYAIAILLGIFLTSFSLIIIYPNRVLDSVEEKINSLDFKQNLTESVSNKSRLGIQYASLQVAKRNPILGVGFGQQAYHNRFFYPNWATKDNYEFELMYKNEKLESFPPGYNLYIRIYTELGLVGALIFLLLIVSIFYSLFKIYNSTEGIYKDLSIILIISFIGLCINFLQIDTFRIYAFWINIVILMCIINNLKERSKSVKFIKK</sequence>
<reference evidence="8" key="1">
    <citation type="journal article" date="2019" name="Int. J. Syst. Evol. Microbiol.">
        <title>The Global Catalogue of Microorganisms (GCM) 10K type strain sequencing project: providing services to taxonomists for standard genome sequencing and annotation.</title>
        <authorList>
            <consortium name="The Broad Institute Genomics Platform"/>
            <consortium name="The Broad Institute Genome Sequencing Center for Infectious Disease"/>
            <person name="Wu L."/>
            <person name="Ma J."/>
        </authorList>
    </citation>
    <scope>NUCLEOTIDE SEQUENCE [LARGE SCALE GENOMIC DNA]</scope>
    <source>
        <strain evidence="8">KCTC 12708</strain>
    </source>
</reference>
<evidence type="ECO:0000256" key="1">
    <source>
        <dbReference type="ARBA" id="ARBA00004141"/>
    </source>
</evidence>
<dbReference type="RefSeq" id="WP_027885224.1">
    <property type="nucleotide sequence ID" value="NZ_BMWY01000006.1"/>
</dbReference>